<gene>
    <name evidence="1" type="ORF">LCGC14_3155750</name>
</gene>
<accession>A0A0F8YHA1</accession>
<name>A0A0F8YHA1_9ZZZZ</name>
<dbReference type="EMBL" id="LAZR01069606">
    <property type="protein sequence ID" value="KKK47386.1"/>
    <property type="molecule type" value="Genomic_DNA"/>
</dbReference>
<dbReference type="AlphaFoldDB" id="A0A0F8YHA1"/>
<dbReference type="InterPro" id="IPR012441">
    <property type="entry name" value="DUF1643"/>
</dbReference>
<proteinExistence type="predicted"/>
<reference evidence="1" key="1">
    <citation type="journal article" date="2015" name="Nature">
        <title>Complex archaea that bridge the gap between prokaryotes and eukaryotes.</title>
        <authorList>
            <person name="Spang A."/>
            <person name="Saw J.H."/>
            <person name="Jorgensen S.L."/>
            <person name="Zaremba-Niedzwiedzka K."/>
            <person name="Martijn J."/>
            <person name="Lind A.E."/>
            <person name="van Eijk R."/>
            <person name="Schleper C."/>
            <person name="Guy L."/>
            <person name="Ettema T.J."/>
        </authorList>
    </citation>
    <scope>NUCLEOTIDE SEQUENCE</scope>
</reference>
<evidence type="ECO:0000313" key="1">
    <source>
        <dbReference type="EMBL" id="KKK47386.1"/>
    </source>
</evidence>
<comment type="caution">
    <text evidence="1">The sequence shown here is derived from an EMBL/GenBank/DDBJ whole genome shotgun (WGS) entry which is preliminary data.</text>
</comment>
<protein>
    <recommendedName>
        <fullName evidence="2">DUF1643 domain-containing protein</fullName>
    </recommendedName>
</protein>
<dbReference type="Pfam" id="PF07799">
    <property type="entry name" value="DUF1643"/>
    <property type="match status" value="1"/>
</dbReference>
<evidence type="ECO:0008006" key="2">
    <source>
        <dbReference type="Google" id="ProtNLM"/>
    </source>
</evidence>
<sequence length="163" mass="18697">MKVDDDPSGAVFADGRAHRLYLWRRWKKSGPWVMFIGLNPSTADESLNDPTIRRCISFAWKWGYSGMFMCNAYTLVSTNPKKLNAEAPIARAASLAMRVIRRRCEEAVAGWGNQIVLVRGWEDRVDRLKRDLEPLHCLGVTKSGHPRHPLYLPYNAQRISLER</sequence>
<organism evidence="1">
    <name type="scientific">marine sediment metagenome</name>
    <dbReference type="NCBI Taxonomy" id="412755"/>
    <lineage>
        <taxon>unclassified sequences</taxon>
        <taxon>metagenomes</taxon>
        <taxon>ecological metagenomes</taxon>
    </lineage>
</organism>